<evidence type="ECO:0000313" key="2">
    <source>
        <dbReference type="Proteomes" id="UP001596058"/>
    </source>
</evidence>
<evidence type="ECO:0000313" key="1">
    <source>
        <dbReference type="EMBL" id="MFC5831440.1"/>
    </source>
</evidence>
<sequence length="79" mass="8553">MGDDPVLYEIRVEGSLGPTLLMAFPGFVPEQQGAETVLTGMVADAAALYGVLAQVEALGLDLLEVHKVRHRRRQDPEPP</sequence>
<reference evidence="2" key="1">
    <citation type="journal article" date="2019" name="Int. J. Syst. Evol. Microbiol.">
        <title>The Global Catalogue of Microorganisms (GCM) 10K type strain sequencing project: providing services to taxonomists for standard genome sequencing and annotation.</title>
        <authorList>
            <consortium name="The Broad Institute Genomics Platform"/>
            <consortium name="The Broad Institute Genome Sequencing Center for Infectious Disease"/>
            <person name="Wu L."/>
            <person name="Ma J."/>
        </authorList>
    </citation>
    <scope>NUCLEOTIDE SEQUENCE [LARGE SCALE GENOMIC DNA]</scope>
    <source>
        <strain evidence="2">CCUG 53903</strain>
    </source>
</reference>
<accession>A0ABW1D058</accession>
<protein>
    <submittedName>
        <fullName evidence="1">Uncharacterized protein</fullName>
    </submittedName>
</protein>
<proteinExistence type="predicted"/>
<dbReference type="EMBL" id="JBHSPA010000064">
    <property type="protein sequence ID" value="MFC5831440.1"/>
    <property type="molecule type" value="Genomic_DNA"/>
</dbReference>
<gene>
    <name evidence="1" type="ORF">ACFPZ3_46990</name>
</gene>
<dbReference type="RefSeq" id="WP_379520912.1">
    <property type="nucleotide sequence ID" value="NZ_JBHSPA010000064.1"/>
</dbReference>
<keyword evidence="2" id="KW-1185">Reference proteome</keyword>
<comment type="caution">
    <text evidence="1">The sequence shown here is derived from an EMBL/GenBank/DDBJ whole genome shotgun (WGS) entry which is preliminary data.</text>
</comment>
<dbReference type="Proteomes" id="UP001596058">
    <property type="component" value="Unassembled WGS sequence"/>
</dbReference>
<organism evidence="1 2">
    <name type="scientific">Nonomuraea insulae</name>
    <dbReference type="NCBI Taxonomy" id="1616787"/>
    <lineage>
        <taxon>Bacteria</taxon>
        <taxon>Bacillati</taxon>
        <taxon>Actinomycetota</taxon>
        <taxon>Actinomycetes</taxon>
        <taxon>Streptosporangiales</taxon>
        <taxon>Streptosporangiaceae</taxon>
        <taxon>Nonomuraea</taxon>
    </lineage>
</organism>
<name>A0ABW1D058_9ACTN</name>